<feature type="domain" description="HTH araC/xylS-type" evidence="14">
    <location>
        <begin position="102"/>
        <end position="184"/>
    </location>
</feature>
<feature type="binding site" evidence="13">
    <location>
        <position position="39"/>
    </location>
    <ligand>
        <name>Zn(2+)</name>
        <dbReference type="ChEBI" id="CHEBI:29105"/>
    </ligand>
</feature>
<evidence type="ECO:0000256" key="6">
    <source>
        <dbReference type="ARBA" id="ARBA00022763"/>
    </source>
</evidence>
<dbReference type="CDD" id="cd06445">
    <property type="entry name" value="ATase"/>
    <property type="match status" value="1"/>
</dbReference>
<dbReference type="SUPFAM" id="SSF53155">
    <property type="entry name" value="Methylated DNA-protein cysteine methyltransferase domain"/>
    <property type="match status" value="1"/>
</dbReference>
<protein>
    <recommendedName>
        <fullName evidence="3">methylated-DNA--[protein]-cysteine S-methyltransferase</fullName>
        <ecNumber evidence="3">2.1.1.63</ecNumber>
    </recommendedName>
</protein>
<dbReference type="PIRSF" id="PIRSF000409">
    <property type="entry name" value="Ada"/>
    <property type="match status" value="1"/>
</dbReference>
<keyword evidence="8" id="KW-0010">Activator</keyword>
<dbReference type="SUPFAM" id="SSF46689">
    <property type="entry name" value="Homeodomain-like"/>
    <property type="match status" value="1"/>
</dbReference>
<dbReference type="Pfam" id="PF12833">
    <property type="entry name" value="HTH_18"/>
    <property type="match status" value="1"/>
</dbReference>
<dbReference type="GO" id="GO:0043565">
    <property type="term" value="F:sequence-specific DNA binding"/>
    <property type="evidence" value="ECO:0007669"/>
    <property type="project" value="InterPro"/>
</dbReference>
<dbReference type="PANTHER" id="PTHR10815:SF14">
    <property type="entry name" value="BIFUNCTIONAL TRANSCRIPTIONAL ACTIVATOR_DNA REPAIR ENZYME ADA"/>
    <property type="match status" value="1"/>
</dbReference>
<keyword evidence="5 15" id="KW-0808">Transferase</keyword>
<dbReference type="GO" id="GO:0008270">
    <property type="term" value="F:zinc ion binding"/>
    <property type="evidence" value="ECO:0007669"/>
    <property type="project" value="InterPro"/>
</dbReference>
<evidence type="ECO:0000256" key="13">
    <source>
        <dbReference type="PIRSR" id="PIRSR000409-3"/>
    </source>
</evidence>
<dbReference type="SUPFAM" id="SSF57884">
    <property type="entry name" value="Ada DNA repair protein, N-terminal domain (N-Ada 10)"/>
    <property type="match status" value="1"/>
</dbReference>
<dbReference type="GO" id="GO:0003908">
    <property type="term" value="F:methylated-DNA-[protein]-cysteine S-methyltransferase activity"/>
    <property type="evidence" value="ECO:0007669"/>
    <property type="project" value="UniProtKB-EC"/>
</dbReference>
<feature type="active site" description="Nucleophile; methyl group acceptor from either O6-methylguanine or O4-methylthymine" evidence="12">
    <location>
        <position position="322"/>
    </location>
</feature>
<keyword evidence="9" id="KW-0804">Transcription</keyword>
<dbReference type="Proteomes" id="UP000185494">
    <property type="component" value="Chromosome 1"/>
</dbReference>
<keyword evidence="10" id="KW-0234">DNA repair</keyword>
<dbReference type="InterPro" id="IPR004026">
    <property type="entry name" value="Ada_DNA_repair_Zn-bd"/>
</dbReference>
<dbReference type="GO" id="GO:0032259">
    <property type="term" value="P:methylation"/>
    <property type="evidence" value="ECO:0007669"/>
    <property type="project" value="UniProtKB-KW"/>
</dbReference>
<dbReference type="SMART" id="SM00342">
    <property type="entry name" value="HTH_ARAC"/>
    <property type="match status" value="1"/>
</dbReference>
<dbReference type="InterPro" id="IPR036217">
    <property type="entry name" value="MethylDNA_cys_MeTrfase_DNAb"/>
</dbReference>
<dbReference type="PROSITE" id="PS00374">
    <property type="entry name" value="MGMT"/>
    <property type="match status" value="1"/>
</dbReference>
<dbReference type="EMBL" id="CP015583">
    <property type="protein sequence ID" value="APT56784.1"/>
    <property type="molecule type" value="Genomic_DNA"/>
</dbReference>
<dbReference type="GO" id="GO:0006281">
    <property type="term" value="P:DNA repair"/>
    <property type="evidence" value="ECO:0007669"/>
    <property type="project" value="UniProtKB-KW"/>
</dbReference>
<evidence type="ECO:0000256" key="8">
    <source>
        <dbReference type="ARBA" id="ARBA00023159"/>
    </source>
</evidence>
<feature type="binding site" evidence="13">
    <location>
        <position position="70"/>
    </location>
    <ligand>
        <name>Zn(2+)</name>
        <dbReference type="ChEBI" id="CHEBI:29105"/>
    </ligand>
</feature>
<dbReference type="Gene3D" id="1.10.10.10">
    <property type="entry name" value="Winged helix-like DNA-binding domain superfamily/Winged helix DNA-binding domain"/>
    <property type="match status" value="1"/>
</dbReference>
<keyword evidence="6" id="KW-0227">DNA damage</keyword>
<comment type="catalytic activity">
    <reaction evidence="11">
        <text>a 6-O-methyl-2'-deoxyguanosine in DNA + L-cysteinyl-[protein] = S-methyl-L-cysteinyl-[protein] + a 2'-deoxyguanosine in DNA</text>
        <dbReference type="Rhea" id="RHEA:24000"/>
        <dbReference type="Rhea" id="RHEA-COMP:10131"/>
        <dbReference type="Rhea" id="RHEA-COMP:10132"/>
        <dbReference type="Rhea" id="RHEA-COMP:11367"/>
        <dbReference type="Rhea" id="RHEA-COMP:11368"/>
        <dbReference type="ChEBI" id="CHEBI:29950"/>
        <dbReference type="ChEBI" id="CHEBI:82612"/>
        <dbReference type="ChEBI" id="CHEBI:85445"/>
        <dbReference type="ChEBI" id="CHEBI:85448"/>
        <dbReference type="EC" id="2.1.1.63"/>
    </reaction>
</comment>
<dbReference type="InterPro" id="IPR018060">
    <property type="entry name" value="HTH_AraC"/>
</dbReference>
<keyword evidence="13" id="KW-0862">Zinc</keyword>
<evidence type="ECO:0000256" key="2">
    <source>
        <dbReference type="ARBA" id="ARBA00008711"/>
    </source>
</evidence>
<gene>
    <name evidence="15" type="ORF">RGI145_06365</name>
</gene>
<dbReference type="Pfam" id="PF02805">
    <property type="entry name" value="Ada_Zn_binding"/>
    <property type="match status" value="1"/>
</dbReference>
<dbReference type="EC" id="2.1.1.63" evidence="3"/>
<evidence type="ECO:0000256" key="9">
    <source>
        <dbReference type="ARBA" id="ARBA00023163"/>
    </source>
</evidence>
<comment type="similarity">
    <text evidence="2">Belongs to the MGMT family.</text>
</comment>
<comment type="catalytic activity">
    <reaction evidence="1">
        <text>a 4-O-methyl-thymidine in DNA + L-cysteinyl-[protein] = a thymidine in DNA + S-methyl-L-cysteinyl-[protein]</text>
        <dbReference type="Rhea" id="RHEA:53428"/>
        <dbReference type="Rhea" id="RHEA-COMP:10131"/>
        <dbReference type="Rhea" id="RHEA-COMP:10132"/>
        <dbReference type="Rhea" id="RHEA-COMP:13555"/>
        <dbReference type="Rhea" id="RHEA-COMP:13556"/>
        <dbReference type="ChEBI" id="CHEBI:29950"/>
        <dbReference type="ChEBI" id="CHEBI:82612"/>
        <dbReference type="ChEBI" id="CHEBI:137386"/>
        <dbReference type="ChEBI" id="CHEBI:137387"/>
        <dbReference type="EC" id="2.1.1.63"/>
    </reaction>
</comment>
<evidence type="ECO:0000256" key="4">
    <source>
        <dbReference type="ARBA" id="ARBA00022603"/>
    </source>
</evidence>
<evidence type="ECO:0000313" key="15">
    <source>
        <dbReference type="EMBL" id="APT56784.1"/>
    </source>
</evidence>
<dbReference type="InterPro" id="IPR009057">
    <property type="entry name" value="Homeodomain-like_sf"/>
</dbReference>
<dbReference type="SUPFAM" id="SSF46767">
    <property type="entry name" value="Methylated DNA-protein cysteine methyltransferase, C-terminal domain"/>
    <property type="match status" value="1"/>
</dbReference>
<dbReference type="Gene3D" id="3.40.10.10">
    <property type="entry name" value="DNA Methylphosphotriester Repair Domain"/>
    <property type="match status" value="1"/>
</dbReference>
<accession>A0A1L7ADB5</accession>
<name>A0A1L7ADB5_9PROT</name>
<evidence type="ECO:0000256" key="3">
    <source>
        <dbReference type="ARBA" id="ARBA00011918"/>
    </source>
</evidence>
<dbReference type="STRING" id="257708.RGI145_06365"/>
<keyword evidence="13" id="KW-0479">Metal-binding</keyword>
<comment type="cofactor">
    <cofactor evidence="13">
        <name>Zn(2+)</name>
        <dbReference type="ChEBI" id="CHEBI:29105"/>
    </cofactor>
    <text evidence="13">Binds 1 zinc ion per subunit.</text>
</comment>
<feature type="binding site" evidence="13">
    <location>
        <position position="43"/>
    </location>
    <ligand>
        <name>Zn(2+)</name>
        <dbReference type="ChEBI" id="CHEBI:29105"/>
    </ligand>
</feature>
<reference evidence="15 16" key="1">
    <citation type="submission" date="2016-05" db="EMBL/GenBank/DDBJ databases">
        <title>Complete Genome and Methylome Analysis of Psychrotrophic Bacterial Isolates from Antarctic Lake Untersee.</title>
        <authorList>
            <person name="Fomenkov A."/>
            <person name="Akimov V.N."/>
            <person name="Vasilyeva L.V."/>
            <person name="Andersen D."/>
            <person name="Vincze T."/>
            <person name="Roberts R.J."/>
        </authorList>
    </citation>
    <scope>NUCLEOTIDE SEQUENCE [LARGE SCALE GENOMIC DNA]</scope>
    <source>
        <strain evidence="15 16">U14-5</strain>
    </source>
</reference>
<dbReference type="NCBIfam" id="TIGR00589">
    <property type="entry name" value="ogt"/>
    <property type="match status" value="1"/>
</dbReference>
<keyword evidence="7" id="KW-0805">Transcription regulation</keyword>
<evidence type="ECO:0000256" key="1">
    <source>
        <dbReference type="ARBA" id="ARBA00001286"/>
    </source>
</evidence>
<dbReference type="AlphaFoldDB" id="A0A1L7ADB5"/>
<dbReference type="InterPro" id="IPR014048">
    <property type="entry name" value="MethylDNA_cys_MeTrfase_DNA-bd"/>
</dbReference>
<dbReference type="NCBIfam" id="NF011964">
    <property type="entry name" value="PRK15435.1"/>
    <property type="match status" value="1"/>
</dbReference>
<proteinExistence type="inferred from homology"/>
<dbReference type="RefSeq" id="WP_075797712.1">
    <property type="nucleotide sequence ID" value="NZ_CP015583.1"/>
</dbReference>
<evidence type="ECO:0000259" key="14">
    <source>
        <dbReference type="PROSITE" id="PS01124"/>
    </source>
</evidence>
<evidence type="ECO:0000256" key="5">
    <source>
        <dbReference type="ARBA" id="ARBA00022679"/>
    </source>
</evidence>
<dbReference type="KEGG" id="rgi:RGI145_06365"/>
<dbReference type="InterPro" id="IPR016221">
    <property type="entry name" value="Bifunct_regulatory_prot_Ada"/>
</dbReference>
<dbReference type="Pfam" id="PF01035">
    <property type="entry name" value="DNA_binding_1"/>
    <property type="match status" value="1"/>
</dbReference>
<dbReference type="GO" id="GO:0003700">
    <property type="term" value="F:DNA-binding transcription factor activity"/>
    <property type="evidence" value="ECO:0007669"/>
    <property type="project" value="InterPro"/>
</dbReference>
<dbReference type="PROSITE" id="PS01124">
    <property type="entry name" value="HTH_ARAC_FAMILY_2"/>
    <property type="match status" value="1"/>
</dbReference>
<feature type="binding site" evidence="13">
    <location>
        <position position="73"/>
    </location>
    <ligand>
        <name>Zn(2+)</name>
        <dbReference type="ChEBI" id="CHEBI:29105"/>
    </ligand>
</feature>
<dbReference type="FunFam" id="1.10.10.10:FF:000214">
    <property type="entry name" value="Methylated-DNA--protein-cysteine methyltransferase"/>
    <property type="match status" value="1"/>
</dbReference>
<dbReference type="Gene3D" id="3.30.160.70">
    <property type="entry name" value="Methylated DNA-protein cysteine methyltransferase domain"/>
    <property type="match status" value="1"/>
</dbReference>
<keyword evidence="4 15" id="KW-0489">Methyltransferase</keyword>
<dbReference type="Gene3D" id="1.10.10.60">
    <property type="entry name" value="Homeodomain-like"/>
    <property type="match status" value="1"/>
</dbReference>
<dbReference type="InterPro" id="IPR001497">
    <property type="entry name" value="MethylDNA_cys_MeTrfase_AS"/>
</dbReference>
<feature type="active site" description="Nucleophile; methyl group acceptor from methylphosphotriester" evidence="12">
    <location>
        <position position="39"/>
    </location>
</feature>
<dbReference type="InterPro" id="IPR036388">
    <property type="entry name" value="WH-like_DNA-bd_sf"/>
</dbReference>
<evidence type="ECO:0000256" key="11">
    <source>
        <dbReference type="ARBA" id="ARBA00049348"/>
    </source>
</evidence>
<dbReference type="eggNOG" id="COG2169">
    <property type="taxonomic scope" value="Bacteria"/>
</dbReference>
<dbReference type="eggNOG" id="COG0350">
    <property type="taxonomic scope" value="Bacteria"/>
</dbReference>
<evidence type="ECO:0000256" key="12">
    <source>
        <dbReference type="PIRSR" id="PIRSR000409-1"/>
    </source>
</evidence>
<dbReference type="InterPro" id="IPR036631">
    <property type="entry name" value="MGMT_N_sf"/>
</dbReference>
<evidence type="ECO:0000313" key="16">
    <source>
        <dbReference type="Proteomes" id="UP000185494"/>
    </source>
</evidence>
<organism evidence="15 16">
    <name type="scientific">Roseomonas gilardii</name>
    <dbReference type="NCBI Taxonomy" id="257708"/>
    <lineage>
        <taxon>Bacteria</taxon>
        <taxon>Pseudomonadati</taxon>
        <taxon>Pseudomonadota</taxon>
        <taxon>Alphaproteobacteria</taxon>
        <taxon>Acetobacterales</taxon>
        <taxon>Roseomonadaceae</taxon>
        <taxon>Roseomonas</taxon>
    </lineage>
</organism>
<evidence type="ECO:0000256" key="7">
    <source>
        <dbReference type="ARBA" id="ARBA00023015"/>
    </source>
</evidence>
<evidence type="ECO:0000256" key="10">
    <source>
        <dbReference type="ARBA" id="ARBA00023204"/>
    </source>
</evidence>
<sequence length="379" mass="40333">MSDTLLPLSDTADRLWDSLLRREARQDAVYAVATQGVWCRFGCPSRLPLRRNTRFFADGAEAEAAGFRPCRRCDPRGERSRLHAEAVRAACAMIEGSEGIPSLAALAERAGYARHHFLRLFREVTGVTPRSYAEGVRARRLQRALGEGARVVDAVAEAGFGSESRVYEAPGAVLGMTPGAARRGGAGEEIRTAFTDSALGLLLIGATEKGVCFLGFGEDQDGLEGDLRHRFPHAAIRPAPEELTETLRDVVGFIAEPKAALALPLDLRGTAFQRRVWEALQGIPLGETRSYGALARAMGEPKAVRAVARACACNPVSLAVPCHRVLGQDGDLTGYRWGVERKRALLAGEAAGCVAAMSHPAEEGMAGAEGHGAAPALAG</sequence>
<dbReference type="PANTHER" id="PTHR10815">
    <property type="entry name" value="METHYLATED-DNA--PROTEIN-CYSTEINE METHYLTRANSFERASE"/>
    <property type="match status" value="1"/>
</dbReference>
<dbReference type="InterPro" id="IPR035451">
    <property type="entry name" value="Ada-like_dom_sf"/>
</dbReference>